<accession>A0ABM9V343</accession>
<sequence length="106" mass="12296">MVFPNEVITVEEFERNIDADMILETFGAFGLVNPMSAGEKIGKRADSFHLKESHQMVGVQNSFSYQRYLEKLTNKINNHRTNYKSYENIEEPSMAEGSFLLYTYML</sequence>
<evidence type="ECO:0000313" key="2">
    <source>
        <dbReference type="Proteomes" id="UP000199271"/>
    </source>
</evidence>
<dbReference type="Proteomes" id="UP000199271">
    <property type="component" value="Unassembled WGS sequence"/>
</dbReference>
<dbReference type="RefSeq" id="WP_089997605.1">
    <property type="nucleotide sequence ID" value="NZ_FBSY01000007.1"/>
</dbReference>
<organism evidence="1 2">
    <name type="scientific">Leuconostoc gasicomitatum</name>
    <dbReference type="NCBI Taxonomy" id="115778"/>
    <lineage>
        <taxon>Bacteria</taxon>
        <taxon>Bacillati</taxon>
        <taxon>Bacillota</taxon>
        <taxon>Bacilli</taxon>
        <taxon>Lactobacillales</taxon>
        <taxon>Lactobacillaceae</taxon>
        <taxon>Leuconostoc</taxon>
        <taxon>Leuconostoc gelidum group</taxon>
    </lineage>
</organism>
<dbReference type="EMBL" id="FBSY01000007">
    <property type="protein sequence ID" value="CUW10656.1"/>
    <property type="molecule type" value="Genomic_DNA"/>
</dbReference>
<name>A0ABM9V343_9LACO</name>
<reference evidence="1 2" key="1">
    <citation type="submission" date="2015-12" db="EMBL/GenBank/DDBJ databases">
        <authorList>
            <person name="Andreevskaya M."/>
        </authorList>
    </citation>
    <scope>NUCLEOTIDE SEQUENCE [LARGE SCALE GENOMIC DNA]</scope>
    <source>
        <strain evidence="1 2">C122c</strain>
    </source>
</reference>
<gene>
    <name evidence="1" type="ORF">C122C_0831</name>
</gene>
<comment type="caution">
    <text evidence="1">The sequence shown here is derived from an EMBL/GenBank/DDBJ whole genome shotgun (WGS) entry which is preliminary data.</text>
</comment>
<proteinExistence type="predicted"/>
<keyword evidence="2" id="KW-1185">Reference proteome</keyword>
<evidence type="ECO:0000313" key="1">
    <source>
        <dbReference type="EMBL" id="CUW10656.1"/>
    </source>
</evidence>
<protein>
    <submittedName>
        <fullName evidence="1">Uncharacterized protein</fullName>
    </submittedName>
</protein>